<dbReference type="GO" id="GO:0042910">
    <property type="term" value="F:xenobiotic transmembrane transporter activity"/>
    <property type="evidence" value="ECO:0007669"/>
    <property type="project" value="InterPro"/>
</dbReference>
<evidence type="ECO:0000256" key="2">
    <source>
        <dbReference type="ARBA" id="ARBA00006236"/>
    </source>
</evidence>
<dbReference type="Gene3D" id="1.20.1720.10">
    <property type="entry name" value="Multidrug resistance protein D"/>
    <property type="match status" value="1"/>
</dbReference>
<evidence type="ECO:0000313" key="11">
    <source>
        <dbReference type="Proteomes" id="UP000472580"/>
    </source>
</evidence>
<protein>
    <recommendedName>
        <fullName evidence="8">Bcr/CflA family efflux transporter</fullName>
    </recommendedName>
</protein>
<dbReference type="OrthoDB" id="9814303at2"/>
<dbReference type="EMBL" id="WSRP01000018">
    <property type="protein sequence ID" value="MVX56930.1"/>
    <property type="molecule type" value="Genomic_DNA"/>
</dbReference>
<feature type="transmembrane region" description="Helical" evidence="8">
    <location>
        <begin position="214"/>
        <end position="238"/>
    </location>
</feature>
<dbReference type="InterPro" id="IPR050189">
    <property type="entry name" value="MFS_Efflux_Transporters"/>
</dbReference>
<evidence type="ECO:0000256" key="7">
    <source>
        <dbReference type="ARBA" id="ARBA00023136"/>
    </source>
</evidence>
<keyword evidence="6 8" id="KW-1133">Transmembrane helix</keyword>
<comment type="caution">
    <text evidence="10">The sequence shown here is derived from an EMBL/GenBank/DDBJ whole genome shotgun (WGS) entry which is preliminary data.</text>
</comment>
<dbReference type="PROSITE" id="PS50850">
    <property type="entry name" value="MFS"/>
    <property type="match status" value="1"/>
</dbReference>
<dbReference type="Proteomes" id="UP000472580">
    <property type="component" value="Unassembled WGS sequence"/>
</dbReference>
<dbReference type="InterPro" id="IPR004812">
    <property type="entry name" value="Efflux_drug-R_Bcr/CmlA"/>
</dbReference>
<keyword evidence="4" id="KW-1003">Cell membrane</keyword>
<feature type="transmembrane region" description="Helical" evidence="8">
    <location>
        <begin position="250"/>
        <end position="267"/>
    </location>
</feature>
<dbReference type="PANTHER" id="PTHR43124:SF3">
    <property type="entry name" value="CHLORAMPHENICOL EFFLUX PUMP RV0191"/>
    <property type="match status" value="1"/>
</dbReference>
<keyword evidence="5 8" id="KW-0812">Transmembrane</keyword>
<reference evidence="10 11" key="1">
    <citation type="submission" date="2019-12" db="EMBL/GenBank/DDBJ databases">
        <title>Microbes associate with the intestines of laboratory mice.</title>
        <authorList>
            <person name="Navarre W."/>
            <person name="Wong E."/>
        </authorList>
    </citation>
    <scope>NUCLEOTIDE SEQUENCE [LARGE SCALE GENOMIC DNA]</scope>
    <source>
        <strain evidence="10 11">NM82_D38</strain>
    </source>
</reference>
<evidence type="ECO:0000256" key="8">
    <source>
        <dbReference type="RuleBase" id="RU365088"/>
    </source>
</evidence>
<keyword evidence="7 8" id="KW-0472">Membrane</keyword>
<dbReference type="InterPro" id="IPR036259">
    <property type="entry name" value="MFS_trans_sf"/>
</dbReference>
<keyword evidence="11" id="KW-1185">Reference proteome</keyword>
<feature type="transmembrane region" description="Helical" evidence="8">
    <location>
        <begin position="374"/>
        <end position="391"/>
    </location>
</feature>
<dbReference type="AlphaFoldDB" id="A0A6L6YGV7"/>
<feature type="transmembrane region" description="Helical" evidence="8">
    <location>
        <begin position="103"/>
        <end position="122"/>
    </location>
</feature>
<evidence type="ECO:0000256" key="1">
    <source>
        <dbReference type="ARBA" id="ARBA00004651"/>
    </source>
</evidence>
<comment type="similarity">
    <text evidence="2 8">Belongs to the major facilitator superfamily. Bcr/CmlA family.</text>
</comment>
<feature type="transmembrane region" description="Helical" evidence="8">
    <location>
        <begin position="76"/>
        <end position="97"/>
    </location>
</feature>
<comment type="subcellular location">
    <subcellularLocation>
        <location evidence="8">Cell inner membrane</location>
        <topology evidence="8">Multi-pass membrane protein</topology>
    </subcellularLocation>
    <subcellularLocation>
        <location evidence="1">Cell membrane</location>
        <topology evidence="1">Multi-pass membrane protein</topology>
    </subcellularLocation>
</comment>
<feature type="transmembrane region" description="Helical" evidence="8">
    <location>
        <begin position="134"/>
        <end position="156"/>
    </location>
</feature>
<dbReference type="NCBIfam" id="TIGR00710">
    <property type="entry name" value="efflux_Bcr_CflA"/>
    <property type="match status" value="1"/>
</dbReference>
<dbReference type="InterPro" id="IPR011701">
    <property type="entry name" value="MFS"/>
</dbReference>
<feature type="transmembrane region" description="Helical" evidence="8">
    <location>
        <begin position="279"/>
        <end position="302"/>
    </location>
</feature>
<evidence type="ECO:0000256" key="3">
    <source>
        <dbReference type="ARBA" id="ARBA00022448"/>
    </source>
</evidence>
<feature type="domain" description="Major facilitator superfamily (MFS) profile" evidence="9">
    <location>
        <begin position="10"/>
        <end position="399"/>
    </location>
</feature>
<organism evidence="10 11">
    <name type="scientific">Parasutterella muris</name>
    <dbReference type="NCBI Taxonomy" id="2565572"/>
    <lineage>
        <taxon>Bacteria</taxon>
        <taxon>Pseudomonadati</taxon>
        <taxon>Pseudomonadota</taxon>
        <taxon>Betaproteobacteria</taxon>
        <taxon>Burkholderiales</taxon>
        <taxon>Sutterellaceae</taxon>
        <taxon>Parasutterella</taxon>
    </lineage>
</organism>
<dbReference type="SUPFAM" id="SSF103473">
    <property type="entry name" value="MFS general substrate transporter"/>
    <property type="match status" value="1"/>
</dbReference>
<evidence type="ECO:0000256" key="6">
    <source>
        <dbReference type="ARBA" id="ARBA00022989"/>
    </source>
</evidence>
<sequence length="405" mass="43702">MNKKNSIWLVTITLAGLGMIGPFATDTYLPSFQEIEVEFGTPEALVQQTLSIYLITFAVMTLIYGTLSDMFGRKPIIIGGLMLFFGSSLFAACAPNFKCLLIARGLQGLTAGAGIVIGQAVVRDLYGGSTAQQLMANIAMVFSLAPAIAPILGGAISDHLGWRFVFVFIMLYAASMILLTWRALPESLPPEKRQPVNFKNLAEQYRDTLKDKSFMFAAFSTGLSFGGQATYIACASNIIVKILGMPVTQFGWLFIPMISGTVFGSWLSGRLARKFSTPLIVNLGLTFMTIGAAADLACSIWLDDYLGVPYMFFPVTLCIFGMSIARPGMTIMSLSMRPKTLGLASSLVAFCQTVVFAVISGLIAPLLFGSLVKMSVSLAICTAVSIAFWILSRLTGQIRHADVVE</sequence>
<name>A0A6L6YGV7_9BURK</name>
<keyword evidence="3 8" id="KW-0813">Transport</keyword>
<dbReference type="Pfam" id="PF07690">
    <property type="entry name" value="MFS_1"/>
    <property type="match status" value="1"/>
</dbReference>
<feature type="transmembrane region" description="Helical" evidence="8">
    <location>
        <begin position="162"/>
        <end position="184"/>
    </location>
</feature>
<feature type="transmembrane region" description="Helical" evidence="8">
    <location>
        <begin position="308"/>
        <end position="329"/>
    </location>
</feature>
<dbReference type="CDD" id="cd17320">
    <property type="entry name" value="MFS_MdfA_MDR_like"/>
    <property type="match status" value="1"/>
</dbReference>
<evidence type="ECO:0000313" key="10">
    <source>
        <dbReference type="EMBL" id="MVX56930.1"/>
    </source>
</evidence>
<proteinExistence type="inferred from homology"/>
<dbReference type="GO" id="GO:1990961">
    <property type="term" value="P:xenobiotic detoxification by transmembrane export across the plasma membrane"/>
    <property type="evidence" value="ECO:0007669"/>
    <property type="project" value="InterPro"/>
</dbReference>
<feature type="transmembrane region" description="Helical" evidence="8">
    <location>
        <begin position="341"/>
        <end position="368"/>
    </location>
</feature>
<feature type="transmembrane region" description="Helical" evidence="8">
    <location>
        <begin position="7"/>
        <end position="25"/>
    </location>
</feature>
<feature type="transmembrane region" description="Helical" evidence="8">
    <location>
        <begin position="45"/>
        <end position="64"/>
    </location>
</feature>
<evidence type="ECO:0000256" key="5">
    <source>
        <dbReference type="ARBA" id="ARBA00022692"/>
    </source>
</evidence>
<gene>
    <name evidence="10" type="ORF">E5987_06875</name>
</gene>
<evidence type="ECO:0000259" key="9">
    <source>
        <dbReference type="PROSITE" id="PS50850"/>
    </source>
</evidence>
<evidence type="ECO:0000256" key="4">
    <source>
        <dbReference type="ARBA" id="ARBA00022475"/>
    </source>
</evidence>
<dbReference type="RefSeq" id="WP_160335361.1">
    <property type="nucleotide sequence ID" value="NZ_CALPCV010000007.1"/>
</dbReference>
<dbReference type="GO" id="GO:0005886">
    <property type="term" value="C:plasma membrane"/>
    <property type="evidence" value="ECO:0007669"/>
    <property type="project" value="UniProtKB-SubCell"/>
</dbReference>
<keyword evidence="8" id="KW-0997">Cell inner membrane</keyword>
<dbReference type="PANTHER" id="PTHR43124">
    <property type="entry name" value="PURINE EFFLUX PUMP PBUE"/>
    <property type="match status" value="1"/>
</dbReference>
<accession>A0A6L6YGV7</accession>
<dbReference type="InterPro" id="IPR020846">
    <property type="entry name" value="MFS_dom"/>
</dbReference>